<dbReference type="Proteomes" id="UP000095282">
    <property type="component" value="Unplaced"/>
</dbReference>
<feature type="transmembrane region" description="Helical" evidence="1">
    <location>
        <begin position="34"/>
        <end position="54"/>
    </location>
</feature>
<accession>A0A1I7U0D5</accession>
<keyword evidence="1" id="KW-0472">Membrane</keyword>
<sequence length="126" mass="14218">MGYLFGIGDGIWIGFGIILGSIGLCIVNGRSKGLPSVITYLLLAVFFLALLLWWPIKNIDEPPADEKTRTDMILIPRIIFLILLPIFTVYLINLYIKHNLFSIVRAESTADRHSKTWIADSKIKNT</sequence>
<dbReference type="AlphaFoldDB" id="A0A1I7U0D5"/>
<feature type="transmembrane region" description="Helical" evidence="1">
    <location>
        <begin position="6"/>
        <end position="27"/>
    </location>
</feature>
<dbReference type="WBParaSite" id="Csp11.Scaffold629.g13595.t1">
    <property type="protein sequence ID" value="Csp11.Scaffold629.g13595.t1"/>
    <property type="gene ID" value="Csp11.Scaffold629.g13595"/>
</dbReference>
<evidence type="ECO:0000313" key="2">
    <source>
        <dbReference type="Proteomes" id="UP000095282"/>
    </source>
</evidence>
<evidence type="ECO:0000313" key="3">
    <source>
        <dbReference type="WBParaSite" id="Csp11.Scaffold629.g13595.t1"/>
    </source>
</evidence>
<keyword evidence="1" id="KW-1133">Transmembrane helix</keyword>
<organism evidence="2 3">
    <name type="scientific">Caenorhabditis tropicalis</name>
    <dbReference type="NCBI Taxonomy" id="1561998"/>
    <lineage>
        <taxon>Eukaryota</taxon>
        <taxon>Metazoa</taxon>
        <taxon>Ecdysozoa</taxon>
        <taxon>Nematoda</taxon>
        <taxon>Chromadorea</taxon>
        <taxon>Rhabditida</taxon>
        <taxon>Rhabditina</taxon>
        <taxon>Rhabditomorpha</taxon>
        <taxon>Rhabditoidea</taxon>
        <taxon>Rhabditidae</taxon>
        <taxon>Peloderinae</taxon>
        <taxon>Caenorhabditis</taxon>
    </lineage>
</organism>
<keyword evidence="1" id="KW-0812">Transmembrane</keyword>
<protein>
    <submittedName>
        <fullName evidence="3">Transmembrane protein</fullName>
    </submittedName>
</protein>
<proteinExistence type="predicted"/>
<name>A0A1I7U0D5_9PELO</name>
<dbReference type="STRING" id="1561998.A0A1I7U0D5"/>
<reference evidence="3" key="1">
    <citation type="submission" date="2016-11" db="UniProtKB">
        <authorList>
            <consortium name="WormBaseParasite"/>
        </authorList>
    </citation>
    <scope>IDENTIFICATION</scope>
</reference>
<evidence type="ECO:0000256" key="1">
    <source>
        <dbReference type="SAM" id="Phobius"/>
    </source>
</evidence>
<keyword evidence="2" id="KW-1185">Reference proteome</keyword>
<dbReference type="eggNOG" id="ENOG502TI6D">
    <property type="taxonomic scope" value="Eukaryota"/>
</dbReference>
<feature type="transmembrane region" description="Helical" evidence="1">
    <location>
        <begin position="74"/>
        <end position="96"/>
    </location>
</feature>